<dbReference type="OrthoDB" id="10494079at2759"/>
<protein>
    <submittedName>
        <fullName evidence="1">Uncharacterized protein</fullName>
    </submittedName>
</protein>
<dbReference type="Gramene" id="CMT524CT">
    <property type="protein sequence ID" value="CMT524CT"/>
    <property type="gene ID" value="CMT524C"/>
</dbReference>
<evidence type="ECO:0000313" key="1">
    <source>
        <dbReference type="EMBL" id="BAM83444.1"/>
    </source>
</evidence>
<sequence length="495" mass="55886">MTSEALETKRYGKRPVECLVLACTRAGKPFFFWSTRQWPDWQQRRLVVSLGASAAALVARLEHKLRPSYGKRSNRYLVEGERRVWCLDLSIDDCVLLAGVRSPGGPASAPQCQLREPSVYRCLCLALQSWLRRVLLSQLPTSVFATLHVRPAFDMHPYIDSDSIGSVLEMVLHHPLVCIRDLLPLSGPLLYPSQRSSLMDSMQRLIKLVEERARPVRVSACLLVDVVANGMMVARISMNVGAPLYLIMLGLVRVLHAESCVRLQTPDYEPLYLVAGGSGRYRLIYALCRAVAPQVLDEEPIRSLQASVLQTAAVQHAQAHDRLLVNLIDSLTPADLERDIGTAALAAWLPERHTKAPPFALAAIFQTSRRFVSVHIDDESHWWILAAYRLYEQRQRSSNVRHAPFSLKAPTRRLSCFPNRSCYGEQCIVFVIFELSETGSGLVQITDQVPAIVQMIADRWTGHLLQLSLHHPILRSLDQEPEWYLWSGLCRLYAR</sequence>
<reference evidence="1 2" key="2">
    <citation type="journal article" date="2007" name="BMC Biol.">
        <title>A 100%-complete sequence reveals unusually simple genomic features in the hot-spring red alga Cyanidioschyzon merolae.</title>
        <authorList>
            <person name="Nozaki H."/>
            <person name="Takano H."/>
            <person name="Misumi O."/>
            <person name="Terasawa K."/>
            <person name="Matsuzaki M."/>
            <person name="Maruyama S."/>
            <person name="Nishida K."/>
            <person name="Yagisawa F."/>
            <person name="Yoshida Y."/>
            <person name="Fujiwara T."/>
            <person name="Takio S."/>
            <person name="Tamura K."/>
            <person name="Chung S.J."/>
            <person name="Nakamura S."/>
            <person name="Kuroiwa H."/>
            <person name="Tanaka K."/>
            <person name="Sato N."/>
            <person name="Kuroiwa T."/>
        </authorList>
    </citation>
    <scope>NUCLEOTIDE SEQUENCE [LARGE SCALE GENOMIC DNA]</scope>
    <source>
        <strain evidence="1 2">10D</strain>
    </source>
</reference>
<reference evidence="1 2" key="1">
    <citation type="journal article" date="2004" name="Nature">
        <title>Genome sequence of the ultrasmall unicellular red alga Cyanidioschyzon merolae 10D.</title>
        <authorList>
            <person name="Matsuzaki M."/>
            <person name="Misumi O."/>
            <person name="Shin-i T."/>
            <person name="Maruyama S."/>
            <person name="Takahara M."/>
            <person name="Miyagishima S."/>
            <person name="Mori T."/>
            <person name="Nishida K."/>
            <person name="Yagisawa F."/>
            <person name="Nishida K."/>
            <person name="Yoshida Y."/>
            <person name="Nishimura Y."/>
            <person name="Nakao S."/>
            <person name="Kobayashi T."/>
            <person name="Momoyama Y."/>
            <person name="Higashiyama T."/>
            <person name="Minoda A."/>
            <person name="Sano M."/>
            <person name="Nomoto H."/>
            <person name="Oishi K."/>
            <person name="Hayashi H."/>
            <person name="Ohta F."/>
            <person name="Nishizaka S."/>
            <person name="Haga S."/>
            <person name="Miura S."/>
            <person name="Morishita T."/>
            <person name="Kabeya Y."/>
            <person name="Terasawa K."/>
            <person name="Suzuki Y."/>
            <person name="Ishii Y."/>
            <person name="Asakawa S."/>
            <person name="Takano H."/>
            <person name="Ohta N."/>
            <person name="Kuroiwa H."/>
            <person name="Tanaka K."/>
            <person name="Shimizu N."/>
            <person name="Sugano S."/>
            <person name="Sato N."/>
            <person name="Nozaki H."/>
            <person name="Ogasawara N."/>
            <person name="Kohara Y."/>
            <person name="Kuroiwa T."/>
        </authorList>
    </citation>
    <scope>NUCLEOTIDE SEQUENCE [LARGE SCALE GENOMIC DNA]</scope>
    <source>
        <strain evidence="1 2">10D</strain>
    </source>
</reference>
<dbReference type="GeneID" id="16997813"/>
<dbReference type="RefSeq" id="XP_005539480.1">
    <property type="nucleotide sequence ID" value="XM_005539423.1"/>
</dbReference>
<dbReference type="HOGENOM" id="CLU_551379_0_0_1"/>
<evidence type="ECO:0000313" key="2">
    <source>
        <dbReference type="Proteomes" id="UP000007014"/>
    </source>
</evidence>
<organism evidence="1 2">
    <name type="scientific">Cyanidioschyzon merolae (strain NIES-3377 / 10D)</name>
    <name type="common">Unicellular red alga</name>
    <dbReference type="NCBI Taxonomy" id="280699"/>
    <lineage>
        <taxon>Eukaryota</taxon>
        <taxon>Rhodophyta</taxon>
        <taxon>Bangiophyceae</taxon>
        <taxon>Cyanidiales</taxon>
        <taxon>Cyanidiaceae</taxon>
        <taxon>Cyanidioschyzon</taxon>
    </lineage>
</organism>
<dbReference type="KEGG" id="cme:CYME_CMT524C"/>
<dbReference type="AlphaFoldDB" id="M1VCY8"/>
<keyword evidence="2" id="KW-1185">Reference proteome</keyword>
<dbReference type="Proteomes" id="UP000007014">
    <property type="component" value="Chromosome 20"/>
</dbReference>
<gene>
    <name evidence="1" type="ORF">CYME_CMT524C</name>
</gene>
<name>M1VCY8_CYAM1</name>
<accession>M1VCY8</accession>
<proteinExistence type="predicted"/>
<dbReference type="EMBL" id="AP006502">
    <property type="protein sequence ID" value="BAM83444.1"/>
    <property type="molecule type" value="Genomic_DNA"/>
</dbReference>